<dbReference type="Gene3D" id="1.10.3720.10">
    <property type="entry name" value="MetI-like"/>
    <property type="match status" value="1"/>
</dbReference>
<dbReference type="Pfam" id="PF00528">
    <property type="entry name" value="BPD_transp_1"/>
    <property type="match status" value="1"/>
</dbReference>
<reference evidence="9" key="1">
    <citation type="submission" date="2019-08" db="EMBL/GenBank/DDBJ databases">
        <authorList>
            <person name="Kucharzyk K."/>
            <person name="Murdoch R.W."/>
            <person name="Higgins S."/>
            <person name="Loffler F."/>
        </authorList>
    </citation>
    <scope>NUCLEOTIDE SEQUENCE</scope>
</reference>
<keyword evidence="2" id="KW-0813">Transport</keyword>
<dbReference type="InterPro" id="IPR000515">
    <property type="entry name" value="MetI-like"/>
</dbReference>
<evidence type="ECO:0000259" key="8">
    <source>
        <dbReference type="PROSITE" id="PS50928"/>
    </source>
</evidence>
<dbReference type="PROSITE" id="PS50928">
    <property type="entry name" value="ABC_TM1"/>
    <property type="match status" value="1"/>
</dbReference>
<feature type="transmembrane region" description="Helical" evidence="7">
    <location>
        <begin position="64"/>
        <end position="92"/>
    </location>
</feature>
<protein>
    <recommendedName>
        <fullName evidence="8">ABC transmembrane type-1 domain-containing protein</fullName>
    </recommendedName>
</protein>
<evidence type="ECO:0000256" key="7">
    <source>
        <dbReference type="SAM" id="Phobius"/>
    </source>
</evidence>
<dbReference type="InterPro" id="IPR035906">
    <property type="entry name" value="MetI-like_sf"/>
</dbReference>
<dbReference type="PANTHER" id="PTHR30043">
    <property type="entry name" value="PHOSPHONATES TRANSPORT SYSTEM PERMEASE PROTEIN"/>
    <property type="match status" value="1"/>
</dbReference>
<dbReference type="AlphaFoldDB" id="A0A645BAQ7"/>
<dbReference type="PANTHER" id="PTHR30043:SF1">
    <property type="entry name" value="ABC TRANSPORT SYSTEM PERMEASE PROTEIN P69"/>
    <property type="match status" value="1"/>
</dbReference>
<keyword evidence="4 7" id="KW-0812">Transmembrane</keyword>
<accession>A0A645BAQ7</accession>
<feature type="transmembrane region" description="Helical" evidence="7">
    <location>
        <begin position="12"/>
        <end position="29"/>
    </location>
</feature>
<evidence type="ECO:0000256" key="6">
    <source>
        <dbReference type="ARBA" id="ARBA00023136"/>
    </source>
</evidence>
<feature type="transmembrane region" description="Helical" evidence="7">
    <location>
        <begin position="235"/>
        <end position="253"/>
    </location>
</feature>
<dbReference type="GO" id="GO:0055085">
    <property type="term" value="P:transmembrane transport"/>
    <property type="evidence" value="ECO:0007669"/>
    <property type="project" value="InterPro"/>
</dbReference>
<organism evidence="9">
    <name type="scientific">bioreactor metagenome</name>
    <dbReference type="NCBI Taxonomy" id="1076179"/>
    <lineage>
        <taxon>unclassified sequences</taxon>
        <taxon>metagenomes</taxon>
        <taxon>ecological metagenomes</taxon>
    </lineage>
</organism>
<feature type="transmembrane region" description="Helical" evidence="7">
    <location>
        <begin position="98"/>
        <end position="117"/>
    </location>
</feature>
<sequence>MSSYRKRNAQHILLAAILIGSFVWSLSILPPKDELIHSGGLVLMKRLLLSIFEMEITKESLLTCANALLLTVVYASASMGLSIIIGLVFGLLSSNLILNGRIGSFIKIFFRGFIGLLRGIHELIWAWLFVAAIGLTPLAGVFALAIPYGGLLAINYCNNFNSIPLNALNSLRKSGATKAQTIIYGILPQAFPELVSFTIANYECCLRSSTIMSFVGLGGIGYQIQIALRDMKFNLVWLNVIALILMVVVIDLWSNELRKRIMS</sequence>
<comment type="subcellular location">
    <subcellularLocation>
        <location evidence="1">Cell membrane</location>
        <topology evidence="1">Multi-pass membrane protein</topology>
    </subcellularLocation>
</comment>
<evidence type="ECO:0000256" key="3">
    <source>
        <dbReference type="ARBA" id="ARBA00022475"/>
    </source>
</evidence>
<evidence type="ECO:0000256" key="2">
    <source>
        <dbReference type="ARBA" id="ARBA00022448"/>
    </source>
</evidence>
<keyword evidence="6 7" id="KW-0472">Membrane</keyword>
<dbReference type="CDD" id="cd06261">
    <property type="entry name" value="TM_PBP2"/>
    <property type="match status" value="1"/>
</dbReference>
<keyword evidence="5 7" id="KW-1133">Transmembrane helix</keyword>
<dbReference type="EMBL" id="VSSQ01018891">
    <property type="protein sequence ID" value="MPM62487.1"/>
    <property type="molecule type" value="Genomic_DNA"/>
</dbReference>
<evidence type="ECO:0000256" key="5">
    <source>
        <dbReference type="ARBA" id="ARBA00022989"/>
    </source>
</evidence>
<dbReference type="SUPFAM" id="SSF161098">
    <property type="entry name" value="MetI-like"/>
    <property type="match status" value="1"/>
</dbReference>
<gene>
    <name evidence="9" type="ORF">SDC9_109359</name>
</gene>
<evidence type="ECO:0000256" key="4">
    <source>
        <dbReference type="ARBA" id="ARBA00022692"/>
    </source>
</evidence>
<name>A0A645BAQ7_9ZZZZ</name>
<evidence type="ECO:0000313" key="9">
    <source>
        <dbReference type="EMBL" id="MPM62487.1"/>
    </source>
</evidence>
<feature type="transmembrane region" description="Helical" evidence="7">
    <location>
        <begin position="124"/>
        <end position="146"/>
    </location>
</feature>
<comment type="caution">
    <text evidence="9">The sequence shown here is derived from an EMBL/GenBank/DDBJ whole genome shotgun (WGS) entry which is preliminary data.</text>
</comment>
<keyword evidence="3" id="KW-1003">Cell membrane</keyword>
<evidence type="ECO:0000256" key="1">
    <source>
        <dbReference type="ARBA" id="ARBA00004651"/>
    </source>
</evidence>
<feature type="domain" description="ABC transmembrane type-1" evidence="8">
    <location>
        <begin position="68"/>
        <end position="254"/>
    </location>
</feature>
<proteinExistence type="predicted"/>
<dbReference type="GO" id="GO:0005886">
    <property type="term" value="C:plasma membrane"/>
    <property type="evidence" value="ECO:0007669"/>
    <property type="project" value="UniProtKB-SubCell"/>
</dbReference>